<dbReference type="Pfam" id="PF13638">
    <property type="entry name" value="PIN_4"/>
    <property type="match status" value="1"/>
</dbReference>
<dbReference type="RefSeq" id="WP_089659051.1">
    <property type="nucleotide sequence ID" value="NZ_FNGH01000010.1"/>
</dbReference>
<evidence type="ECO:0000256" key="1">
    <source>
        <dbReference type="ARBA" id="ARBA00010393"/>
    </source>
</evidence>
<keyword evidence="7" id="KW-1185">Reference proteome</keyword>
<dbReference type="GO" id="GO:0005524">
    <property type="term" value="F:ATP binding"/>
    <property type="evidence" value="ECO:0007669"/>
    <property type="project" value="UniProtKB-KW"/>
</dbReference>
<sequence>MVRLDKKATRLYVLDTNVLIHDPAALYQFEEHDVVIPMTVLEELDKHKNGIREIARTARQVSRTLSDLTSQVSFDEIQEGIPIPRISGESGRLRFLCYQDLKPLDNLEDSPDNRILAETCRLRDERPDASVILVTKDINLRVKASALKVPVEDYLNDRAFSDSDAMIEGAKVYADAGQDGNGLWESLNVEVKVERIDHHTFYQLSGEVPSDWHVGMLVSDSDNGADFEAIVRELSPNAARLQLLTNYRHHAGVWGVHAHDSRQNFTLNLLMDPEIDLVTIAGNAGTGKTFMTLAAAFQQTLDAKQFERIVFTRAPIPMGEDIGFLPGTEEEKMSPWMGAFHDNMDNLLRNEDGDTSWDNGATRQLLGSRVQIRSPGFMRGRTLNDTFLIIDEAQNFTPKQLKALVSRAGRNTKIVCLGNVGQIDTPYLTANTCGMAAVVERFRDWPHAGHITLRSVERSRLALAAEELL</sequence>
<name>A0A1G9R4A5_9GAMM</name>
<organism evidence="6 7">
    <name type="scientific">Franzmannia pantelleriensis</name>
    <dbReference type="NCBI Taxonomy" id="48727"/>
    <lineage>
        <taxon>Bacteria</taxon>
        <taxon>Pseudomonadati</taxon>
        <taxon>Pseudomonadota</taxon>
        <taxon>Gammaproteobacteria</taxon>
        <taxon>Oceanospirillales</taxon>
        <taxon>Halomonadaceae</taxon>
        <taxon>Franzmannia</taxon>
    </lineage>
</organism>
<dbReference type="InterPro" id="IPR051451">
    <property type="entry name" value="PhoH2-like"/>
</dbReference>
<dbReference type="Proteomes" id="UP000199107">
    <property type="component" value="Unassembled WGS sequence"/>
</dbReference>
<dbReference type="SUPFAM" id="SSF52540">
    <property type="entry name" value="P-loop containing nucleoside triphosphate hydrolases"/>
    <property type="match status" value="1"/>
</dbReference>
<dbReference type="Pfam" id="PF02562">
    <property type="entry name" value="PhoH"/>
    <property type="match status" value="1"/>
</dbReference>
<feature type="domain" description="PIN" evidence="5">
    <location>
        <begin position="10"/>
        <end position="142"/>
    </location>
</feature>
<evidence type="ECO:0000256" key="2">
    <source>
        <dbReference type="ARBA" id="ARBA00022741"/>
    </source>
</evidence>
<dbReference type="InterPro" id="IPR002716">
    <property type="entry name" value="PIN_dom"/>
</dbReference>
<dbReference type="PANTHER" id="PTHR30473:SF2">
    <property type="entry name" value="PIN DOMAIN-CONTAINING PROTEIN"/>
    <property type="match status" value="1"/>
</dbReference>
<dbReference type="Gene3D" id="3.40.50.300">
    <property type="entry name" value="P-loop containing nucleotide triphosphate hydrolases"/>
    <property type="match status" value="1"/>
</dbReference>
<proteinExistence type="inferred from homology"/>
<dbReference type="CDD" id="cd09883">
    <property type="entry name" value="PIN_VapC_PhoHL-ATPase"/>
    <property type="match status" value="1"/>
</dbReference>
<evidence type="ECO:0000313" key="7">
    <source>
        <dbReference type="Proteomes" id="UP000199107"/>
    </source>
</evidence>
<keyword evidence="2" id="KW-0547">Nucleotide-binding</keyword>
<dbReference type="InterPro" id="IPR027417">
    <property type="entry name" value="P-loop_NTPase"/>
</dbReference>
<dbReference type="AlphaFoldDB" id="A0A1G9R4A5"/>
<dbReference type="SMART" id="SM00670">
    <property type="entry name" value="PINc"/>
    <property type="match status" value="1"/>
</dbReference>
<dbReference type="STRING" id="48727.SAMN05192555_11065"/>
<dbReference type="Gene3D" id="3.40.50.1010">
    <property type="entry name" value="5'-nuclease"/>
    <property type="match status" value="1"/>
</dbReference>
<evidence type="ECO:0000256" key="3">
    <source>
        <dbReference type="ARBA" id="ARBA00022840"/>
    </source>
</evidence>
<dbReference type="EMBL" id="FNGH01000010">
    <property type="protein sequence ID" value="SDM18142.1"/>
    <property type="molecule type" value="Genomic_DNA"/>
</dbReference>
<keyword evidence="3" id="KW-0067">ATP-binding</keyword>
<dbReference type="GO" id="GO:0005829">
    <property type="term" value="C:cytosol"/>
    <property type="evidence" value="ECO:0007669"/>
    <property type="project" value="TreeGrafter"/>
</dbReference>
<gene>
    <name evidence="6" type="ORF">SAMN05192555_11065</name>
</gene>
<evidence type="ECO:0000313" key="6">
    <source>
        <dbReference type="EMBL" id="SDM18142.1"/>
    </source>
</evidence>
<protein>
    <submittedName>
        <fullName evidence="6">PhoH-like ATPase</fullName>
    </submittedName>
</protein>
<evidence type="ECO:0000256" key="4">
    <source>
        <dbReference type="ARBA" id="ARBA00046345"/>
    </source>
</evidence>
<dbReference type="InterPro" id="IPR003714">
    <property type="entry name" value="PhoH"/>
</dbReference>
<dbReference type="InterPro" id="IPR029060">
    <property type="entry name" value="PIN-like_dom_sf"/>
</dbReference>
<accession>A0A1G9R4A5</accession>
<reference evidence="7" key="1">
    <citation type="submission" date="2016-10" db="EMBL/GenBank/DDBJ databases">
        <authorList>
            <person name="Varghese N."/>
            <person name="Submissions S."/>
        </authorList>
    </citation>
    <scope>NUCLEOTIDE SEQUENCE [LARGE SCALE GENOMIC DNA]</scope>
    <source>
        <strain evidence="7">AAP</strain>
    </source>
</reference>
<comment type="similarity">
    <text evidence="1">Belongs to the PhoH family.</text>
</comment>
<evidence type="ECO:0000259" key="5">
    <source>
        <dbReference type="SMART" id="SM00670"/>
    </source>
</evidence>
<dbReference type="SUPFAM" id="SSF88723">
    <property type="entry name" value="PIN domain-like"/>
    <property type="match status" value="1"/>
</dbReference>
<comment type="similarity">
    <text evidence="4">In the N-terminal section; belongs to the PINc/VapC protein family.</text>
</comment>
<dbReference type="OrthoDB" id="9766527at2"/>
<dbReference type="PANTHER" id="PTHR30473">
    <property type="entry name" value="PROTEIN PHOH"/>
    <property type="match status" value="1"/>
</dbReference>